<accession>A0A194W766</accession>
<keyword evidence="5" id="KW-1185">Reference proteome</keyword>
<dbReference type="SUPFAM" id="SSF56796">
    <property type="entry name" value="Dehydroquinate synthase-like"/>
    <property type="match status" value="1"/>
</dbReference>
<feature type="domain" description="Fe-containing alcohol dehydrogenase-like C-terminal" evidence="3">
    <location>
        <begin position="220"/>
        <end position="419"/>
    </location>
</feature>
<dbReference type="Pfam" id="PF25137">
    <property type="entry name" value="ADH_Fe_C"/>
    <property type="match status" value="1"/>
</dbReference>
<dbReference type="CDD" id="cd08192">
    <property type="entry name" value="MAR-like"/>
    <property type="match status" value="1"/>
</dbReference>
<evidence type="ECO:0000259" key="2">
    <source>
        <dbReference type="Pfam" id="PF00465"/>
    </source>
</evidence>
<dbReference type="Gene3D" id="1.20.1090.10">
    <property type="entry name" value="Dehydroquinate synthase-like - alpha domain"/>
    <property type="match status" value="1"/>
</dbReference>
<name>A0A194W766_CYTMA</name>
<dbReference type="InterPro" id="IPR056798">
    <property type="entry name" value="ADH_Fe_C"/>
</dbReference>
<evidence type="ECO:0000256" key="1">
    <source>
        <dbReference type="ARBA" id="ARBA00023002"/>
    </source>
</evidence>
<reference evidence="4" key="1">
    <citation type="submission" date="2014-12" db="EMBL/GenBank/DDBJ databases">
        <title>Genome Sequence of Valsa Canker Pathogens Uncovers a Specific Adaption of Colonization on Woody Bark.</title>
        <authorList>
            <person name="Yin Z."/>
            <person name="Liu H."/>
            <person name="Gao X."/>
            <person name="Li Z."/>
            <person name="Song N."/>
            <person name="Ke X."/>
            <person name="Dai Q."/>
            <person name="Wu Y."/>
            <person name="Sun Y."/>
            <person name="Xu J.-R."/>
            <person name="Kang Z.K."/>
            <person name="Wang L."/>
            <person name="Huang L."/>
        </authorList>
    </citation>
    <scope>NUCLEOTIDE SEQUENCE [LARGE SCALE GENOMIC DNA]</scope>
    <source>
        <strain evidence="4">03-8</strain>
    </source>
</reference>
<evidence type="ECO:0000313" key="5">
    <source>
        <dbReference type="Proteomes" id="UP000078559"/>
    </source>
</evidence>
<dbReference type="Gene3D" id="3.40.50.1970">
    <property type="match status" value="1"/>
</dbReference>
<dbReference type="EMBL" id="CM003105">
    <property type="protein sequence ID" value="KUI72341.1"/>
    <property type="molecule type" value="Genomic_DNA"/>
</dbReference>
<dbReference type="PANTHER" id="PTHR11496">
    <property type="entry name" value="ALCOHOL DEHYDROGENASE"/>
    <property type="match status" value="1"/>
</dbReference>
<feature type="domain" description="Alcohol dehydrogenase iron-type/glycerol dehydrogenase GldA" evidence="2">
    <location>
        <begin position="32"/>
        <end position="196"/>
    </location>
</feature>
<evidence type="ECO:0000259" key="3">
    <source>
        <dbReference type="Pfam" id="PF25137"/>
    </source>
</evidence>
<dbReference type="InterPro" id="IPR039697">
    <property type="entry name" value="Alcohol_dehydrogenase_Fe"/>
</dbReference>
<dbReference type="OrthoDB" id="339764at2759"/>
<evidence type="ECO:0000313" key="4">
    <source>
        <dbReference type="EMBL" id="KUI72341.1"/>
    </source>
</evidence>
<gene>
    <name evidence="4" type="ORF">VM1G_07990</name>
</gene>
<organism evidence="4 5">
    <name type="scientific">Cytospora mali</name>
    <name type="common">Apple Valsa canker fungus</name>
    <name type="synonym">Valsa mali</name>
    <dbReference type="NCBI Taxonomy" id="578113"/>
    <lineage>
        <taxon>Eukaryota</taxon>
        <taxon>Fungi</taxon>
        <taxon>Dikarya</taxon>
        <taxon>Ascomycota</taxon>
        <taxon>Pezizomycotina</taxon>
        <taxon>Sordariomycetes</taxon>
        <taxon>Sordariomycetidae</taxon>
        <taxon>Diaporthales</taxon>
        <taxon>Cytosporaceae</taxon>
        <taxon>Cytospora</taxon>
    </lineage>
</organism>
<dbReference type="GO" id="GO:0005739">
    <property type="term" value="C:mitochondrion"/>
    <property type="evidence" value="ECO:0007669"/>
    <property type="project" value="TreeGrafter"/>
</dbReference>
<dbReference type="GO" id="GO:0046872">
    <property type="term" value="F:metal ion binding"/>
    <property type="evidence" value="ECO:0007669"/>
    <property type="project" value="InterPro"/>
</dbReference>
<sequence>MARETVEPFNPAKELLLPIITHGLPYPQACAKHLRDTLHCSRPFLVISNSLSKNTDAIERLRPALDSGHVALAGVHVGMKPHTYYSEVLQVAREVRGSGADCIVTIGGGSLIDGAKAMSLVLANNANTHQELDALFRATNALRHGQPTAEGGPRTVHPSSIPVLSITTTLSAGEFNPPGGSTNDATDHKQVFCNPAGVGVSVIVMDPALARTTPERVWLSTGLRAVDHCVETICSSNPREEGTRHSLRGIGLLIPGLLEIKQGAGDDAEARLRCQLGAAESMKAANLYGVKVGGSHGIGHQIGPLGVPHAETTCICLPAVQKFNAKVNAEQQQIVLGAFWSDPDIAGALTRHNLVKGQADLGDALDAIIRELGFPRTLKDYGIGRDKLEAIAESSLKDACCQWNAIPLEKKEQVLEILEMCLGDQ</sequence>
<dbReference type="Proteomes" id="UP000078559">
    <property type="component" value="Chromosome 8"/>
</dbReference>
<dbReference type="GO" id="GO:0004022">
    <property type="term" value="F:alcohol dehydrogenase (NAD+) activity"/>
    <property type="evidence" value="ECO:0007669"/>
    <property type="project" value="TreeGrafter"/>
</dbReference>
<proteinExistence type="predicted"/>
<keyword evidence="1" id="KW-0560">Oxidoreductase</keyword>
<dbReference type="AlphaFoldDB" id="A0A194W766"/>
<dbReference type="SMR" id="A0A194W766"/>
<dbReference type="InterPro" id="IPR001670">
    <property type="entry name" value="ADH_Fe/GldA"/>
</dbReference>
<dbReference type="PANTHER" id="PTHR11496:SF107">
    <property type="entry name" value="ALCOHOL DEHYDROGENASE, PUTATIVE (AFU_ORTHOLOGUE AFUA_1G06800)-RELATED"/>
    <property type="match status" value="1"/>
</dbReference>
<protein>
    <submittedName>
        <fullName evidence="4">Alcohol dehydrogenase 4</fullName>
    </submittedName>
</protein>
<dbReference type="Pfam" id="PF00465">
    <property type="entry name" value="Fe-ADH"/>
    <property type="match status" value="1"/>
</dbReference>